<dbReference type="InterPro" id="IPR006016">
    <property type="entry name" value="UspA"/>
</dbReference>
<dbReference type="InterPro" id="IPR006015">
    <property type="entry name" value="Universal_stress_UspA"/>
</dbReference>
<dbReference type="CDD" id="cd23659">
    <property type="entry name" value="USP_At3g01520-like"/>
    <property type="match status" value="1"/>
</dbReference>
<dbReference type="EMBL" id="MU620932">
    <property type="protein sequence ID" value="KAI8578201.1"/>
    <property type="molecule type" value="Genomic_DNA"/>
</dbReference>
<proteinExistence type="predicted"/>
<evidence type="ECO:0000313" key="2">
    <source>
        <dbReference type="EMBL" id="KAI8578201.1"/>
    </source>
</evidence>
<dbReference type="PANTHER" id="PTHR31964">
    <property type="entry name" value="ADENINE NUCLEOTIDE ALPHA HYDROLASES-LIKE SUPERFAMILY PROTEIN"/>
    <property type="match status" value="1"/>
</dbReference>
<sequence length="159" mass="18223">MNKKARHIIIAINPTSQEAEHTVDWAISNILDSNRDQVDLVCALDLDVDFTDDVISDVPAMYDYQYLNDMEQQIESRSANAMKRFEGMLTENDINVKVKVYKAIGSEPRNILVEYTQASNADILIMGSRNLTTWKRFFWGSFSEYVQAHVNCPVIIVKE</sequence>
<comment type="caution">
    <text evidence="2">The sequence shown here is derived from an EMBL/GenBank/DDBJ whole genome shotgun (WGS) entry which is preliminary data.</text>
</comment>
<name>A0AAD5E8C1_UMBRA</name>
<evidence type="ECO:0000313" key="3">
    <source>
        <dbReference type="Proteomes" id="UP001206595"/>
    </source>
</evidence>
<keyword evidence="3" id="KW-1185">Reference proteome</keyword>
<dbReference type="Pfam" id="PF00582">
    <property type="entry name" value="Usp"/>
    <property type="match status" value="1"/>
</dbReference>
<dbReference type="InterPro" id="IPR014729">
    <property type="entry name" value="Rossmann-like_a/b/a_fold"/>
</dbReference>
<organism evidence="2 3">
    <name type="scientific">Umbelopsis ramanniana AG</name>
    <dbReference type="NCBI Taxonomy" id="1314678"/>
    <lineage>
        <taxon>Eukaryota</taxon>
        <taxon>Fungi</taxon>
        <taxon>Fungi incertae sedis</taxon>
        <taxon>Mucoromycota</taxon>
        <taxon>Mucoromycotina</taxon>
        <taxon>Umbelopsidomycetes</taxon>
        <taxon>Umbelopsidales</taxon>
        <taxon>Umbelopsidaceae</taxon>
        <taxon>Umbelopsis</taxon>
    </lineage>
</organism>
<dbReference type="GeneID" id="75915602"/>
<gene>
    <name evidence="2" type="ORF">K450DRAFT_248638</name>
</gene>
<feature type="domain" description="UspA" evidence="1">
    <location>
        <begin position="6"/>
        <end position="158"/>
    </location>
</feature>
<accession>A0AAD5E8C1</accession>
<dbReference type="Proteomes" id="UP001206595">
    <property type="component" value="Unassembled WGS sequence"/>
</dbReference>
<dbReference type="Gene3D" id="3.40.50.620">
    <property type="entry name" value="HUPs"/>
    <property type="match status" value="1"/>
</dbReference>
<dbReference type="AlphaFoldDB" id="A0AAD5E8C1"/>
<evidence type="ECO:0000259" key="1">
    <source>
        <dbReference type="Pfam" id="PF00582"/>
    </source>
</evidence>
<protein>
    <recommendedName>
        <fullName evidence="1">UspA domain-containing protein</fullName>
    </recommendedName>
</protein>
<reference evidence="2" key="2">
    <citation type="journal article" date="2022" name="Proc. Natl. Acad. Sci. U.S.A.">
        <title>Diploid-dominant life cycles characterize the early evolution of Fungi.</title>
        <authorList>
            <person name="Amses K.R."/>
            <person name="Simmons D.R."/>
            <person name="Longcore J.E."/>
            <person name="Mondo S.J."/>
            <person name="Seto K."/>
            <person name="Jeronimo G.H."/>
            <person name="Bonds A.E."/>
            <person name="Quandt C.A."/>
            <person name="Davis W.J."/>
            <person name="Chang Y."/>
            <person name="Federici B.A."/>
            <person name="Kuo A."/>
            <person name="LaButti K."/>
            <person name="Pangilinan J."/>
            <person name="Andreopoulos W."/>
            <person name="Tritt A."/>
            <person name="Riley R."/>
            <person name="Hundley H."/>
            <person name="Johnson J."/>
            <person name="Lipzen A."/>
            <person name="Barry K."/>
            <person name="Lang B.F."/>
            <person name="Cuomo C.A."/>
            <person name="Buchler N.E."/>
            <person name="Grigoriev I.V."/>
            <person name="Spatafora J.W."/>
            <person name="Stajich J.E."/>
            <person name="James T.Y."/>
        </authorList>
    </citation>
    <scope>NUCLEOTIDE SEQUENCE</scope>
    <source>
        <strain evidence="2">AG</strain>
    </source>
</reference>
<dbReference type="PRINTS" id="PR01438">
    <property type="entry name" value="UNVRSLSTRESS"/>
</dbReference>
<dbReference type="SUPFAM" id="SSF52402">
    <property type="entry name" value="Adenine nucleotide alpha hydrolases-like"/>
    <property type="match status" value="1"/>
</dbReference>
<dbReference type="PANTHER" id="PTHR31964:SF113">
    <property type="entry name" value="USPA DOMAIN-CONTAINING PROTEIN"/>
    <property type="match status" value="1"/>
</dbReference>
<dbReference type="RefSeq" id="XP_051443205.1">
    <property type="nucleotide sequence ID" value="XM_051590258.1"/>
</dbReference>
<reference evidence="2" key="1">
    <citation type="submission" date="2021-06" db="EMBL/GenBank/DDBJ databases">
        <authorList>
            <consortium name="DOE Joint Genome Institute"/>
            <person name="Mondo S.J."/>
            <person name="Amses K.R."/>
            <person name="Simmons D.R."/>
            <person name="Longcore J.E."/>
            <person name="Seto K."/>
            <person name="Alves G.H."/>
            <person name="Bonds A.E."/>
            <person name="Quandt C.A."/>
            <person name="Davis W.J."/>
            <person name="Chang Y."/>
            <person name="Letcher P.M."/>
            <person name="Powell M.J."/>
            <person name="Kuo A."/>
            <person name="Labutti K."/>
            <person name="Pangilinan J."/>
            <person name="Andreopoulos W."/>
            <person name="Tritt A."/>
            <person name="Riley R."/>
            <person name="Hundley H."/>
            <person name="Johnson J."/>
            <person name="Lipzen A."/>
            <person name="Barry K."/>
            <person name="Berbee M.L."/>
            <person name="Buchler N.E."/>
            <person name="Grigoriev I.V."/>
            <person name="Spatafora J.W."/>
            <person name="Stajich J.E."/>
            <person name="James T.Y."/>
        </authorList>
    </citation>
    <scope>NUCLEOTIDE SEQUENCE</scope>
    <source>
        <strain evidence="2">AG</strain>
    </source>
</reference>